<feature type="transmembrane region" description="Helical" evidence="14">
    <location>
        <begin position="750"/>
        <end position="768"/>
    </location>
</feature>
<evidence type="ECO:0000256" key="15">
    <source>
        <dbReference type="SAM" id="Coils"/>
    </source>
</evidence>
<feature type="transmembrane region" description="Helical" evidence="14">
    <location>
        <begin position="982"/>
        <end position="1006"/>
    </location>
</feature>
<dbReference type="GO" id="GO:0008510">
    <property type="term" value="F:sodium:bicarbonate symporter activity"/>
    <property type="evidence" value="ECO:0007669"/>
    <property type="project" value="TreeGrafter"/>
</dbReference>
<organism evidence="19 20">
    <name type="scientific">Scyliorhinus torazame</name>
    <name type="common">Cloudy catshark</name>
    <name type="synonym">Catulus torazame</name>
    <dbReference type="NCBI Taxonomy" id="75743"/>
    <lineage>
        <taxon>Eukaryota</taxon>
        <taxon>Metazoa</taxon>
        <taxon>Chordata</taxon>
        <taxon>Craniata</taxon>
        <taxon>Vertebrata</taxon>
        <taxon>Chondrichthyes</taxon>
        <taxon>Elasmobranchii</taxon>
        <taxon>Galeomorphii</taxon>
        <taxon>Galeoidea</taxon>
        <taxon>Carcharhiniformes</taxon>
        <taxon>Scyliorhinidae</taxon>
        <taxon>Scyliorhinus</taxon>
    </lineage>
</organism>
<dbReference type="STRING" id="75743.A0A401PNS2"/>
<dbReference type="Proteomes" id="UP000288216">
    <property type="component" value="Unassembled WGS sequence"/>
</dbReference>
<dbReference type="PRINTS" id="PR01232">
    <property type="entry name" value="NAHCO3TRSPRT"/>
</dbReference>
<keyword evidence="12" id="KW-0325">Glycoprotein</keyword>
<dbReference type="GO" id="GO:0008509">
    <property type="term" value="F:monoatomic anion transmembrane transporter activity"/>
    <property type="evidence" value="ECO:0007669"/>
    <property type="project" value="InterPro"/>
</dbReference>
<dbReference type="InterPro" id="IPR011531">
    <property type="entry name" value="HCO3_transpt-like_TM_dom"/>
</dbReference>
<feature type="transmembrane region" description="Helical" evidence="14">
    <location>
        <begin position="898"/>
        <end position="917"/>
    </location>
</feature>
<keyword evidence="11" id="KW-1015">Disulfide bond</keyword>
<sequence>VAWSNRPEEIMEEDRGEQMRPLLTMRHDEEAIVDLGKTSTIVNTNFEKEELESHRAVYIGVHVPLGRQSRRRHRHRGHKHHHRKKGKEKDSDKEDGRESPSYDTPSQRVQFILGIEDDDEEHMPHDLFTELDELCFRDGDDCEWKETARWLKFEEDVEDGGERWSKPYVATLSLHSLFELRSCILNGTVMLDMRANTTEEIADMVLDNMIASDQLDKSMRDKVREALLKKHHHQSEKKLSNRIPIVRSFADIGKKHSDPHLLERNGLLASPQSAPGILETKSIEKTGNSASRENSTVDFSKVDMNFMRKIPPGAEASNVLVGEVNFLERPIIAFVRLSPAILLTGLTEVPIPTRFLFLMLGPSGKAQQYHEIGRSIATLMTDEVFHDVAYKAKDRTDLLAGIDEFLDQVTVLPPGEWDPSIRIEPPKNVPSQEKRKCPPPLPNGPSITNGTANHEEHRAGPELERTGRLFGGLIRDIKRKSPFYLSDFKDAVSLQCLASILFLYCACMSPVITFGGLLGEATENNISAIESLFGASMTGIVYSIFAGQPLTILGSTGPVLVFEKILFKLCKSYELSYLSLRASIGLWTALLCLTLVATDASSLVCYITRFTEEAFAALICIIFIYEALEKLFALGEKFPFNMQNNPETLTQYSCACVEPSNPSNKTLDIWYRENKSADNISWRNLSVSNCQRYGGIFFGPACGQRGPYVPDVLFWSVILFFATFFLCSFLKQFKTKRYFPTKVRAIISDFAVFLTILIMVLIDFLVGVPSPKLKVPDKFEPTGKHRGWFIDPLGGNPWWTMLAAFIPALLCTILIFMDQQITAVIINRKEHKLKKGCGYHLDLLMVSIMLGICSIMGLPWFVAATVLSISHVNSLKVESECSAPGEQPKFLGIREQRVTGLLIFILMGLSVFMTSVLKFIPMPVLYGVFLYMGASSLKGIQFFDRIKLFGMPAKHQPDLIYLRYVPLWKVHIFTVVQLSCLVILWVIKITAAAVVFPMMVLALVFIRKLLDFCFTKRELSWLDDLMPESKKKKLEDMQKKKKETEEAQRMLEVAESGTVQLPLEGGNILKIPVKSIKYSPDDPSVVNISDEMAKTAVWKALAVNAENAKVVKLEASPDNTTDIKMNIEEVPPRNVLDAETSV</sequence>
<comment type="caution">
    <text evidence="19">The sequence shown here is derived from an EMBL/GenBank/DDBJ whole genome shotgun (WGS) entry which is preliminary data.</text>
</comment>
<dbReference type="InterPro" id="IPR016152">
    <property type="entry name" value="PTrfase/Anion_transptr"/>
</dbReference>
<feature type="region of interest" description="Disordered" evidence="16">
    <location>
        <begin position="422"/>
        <end position="461"/>
    </location>
</feature>
<dbReference type="EMBL" id="BFAA01001080">
    <property type="protein sequence ID" value="GCB74758.1"/>
    <property type="molecule type" value="Genomic_DNA"/>
</dbReference>
<evidence type="ECO:0000256" key="9">
    <source>
        <dbReference type="ARBA" id="ARBA00023065"/>
    </source>
</evidence>
<evidence type="ECO:0000256" key="4">
    <source>
        <dbReference type="ARBA" id="ARBA00022448"/>
    </source>
</evidence>
<dbReference type="Pfam" id="PF07565">
    <property type="entry name" value="Band_3_cyto"/>
    <property type="match status" value="1"/>
</dbReference>
<dbReference type="PANTHER" id="PTHR11453:SF105">
    <property type="entry name" value="SODIUM BICARBONATE COTRANSPORTER 3"/>
    <property type="match status" value="1"/>
</dbReference>
<feature type="domain" description="Bicarbonate transporter-like transmembrane" evidence="17">
    <location>
        <begin position="468"/>
        <end position="1027"/>
    </location>
</feature>
<gene>
    <name evidence="19" type="ORF">scyTo_0003849</name>
</gene>
<dbReference type="PANTHER" id="PTHR11453">
    <property type="entry name" value="ANION EXCHANGE PROTEIN"/>
    <property type="match status" value="1"/>
</dbReference>
<keyword evidence="10 14" id="KW-0472">Membrane</keyword>
<dbReference type="InterPro" id="IPR003024">
    <property type="entry name" value="Na/HCO3_transpt"/>
</dbReference>
<keyword evidence="8" id="KW-0915">Sodium</keyword>
<feature type="transmembrane region" description="Helical" evidence="14">
    <location>
        <begin position="497"/>
        <end position="519"/>
    </location>
</feature>
<protein>
    <recommendedName>
        <fullName evidence="14">Anion exchange protein</fullName>
    </recommendedName>
</protein>
<reference evidence="19 20" key="1">
    <citation type="journal article" date="2018" name="Nat. Ecol. Evol.">
        <title>Shark genomes provide insights into elasmobranch evolution and the origin of vertebrates.</title>
        <authorList>
            <person name="Hara Y"/>
            <person name="Yamaguchi K"/>
            <person name="Onimaru K"/>
            <person name="Kadota M"/>
            <person name="Koyanagi M"/>
            <person name="Keeley SD"/>
            <person name="Tatsumi K"/>
            <person name="Tanaka K"/>
            <person name="Motone F"/>
            <person name="Kageyama Y"/>
            <person name="Nozu R"/>
            <person name="Adachi N"/>
            <person name="Nishimura O"/>
            <person name="Nakagawa R"/>
            <person name="Tanegashima C"/>
            <person name="Kiyatake I"/>
            <person name="Matsumoto R"/>
            <person name="Murakumo K"/>
            <person name="Nishida K"/>
            <person name="Terakita A"/>
            <person name="Kuratani S"/>
            <person name="Sato K"/>
            <person name="Hyodo S Kuraku.S."/>
        </authorList>
    </citation>
    <scope>NUCLEOTIDE SEQUENCE [LARGE SCALE GENOMIC DNA]</scope>
</reference>
<evidence type="ECO:0000256" key="11">
    <source>
        <dbReference type="ARBA" id="ARBA00023157"/>
    </source>
</evidence>
<keyword evidence="7 14" id="KW-1133">Transmembrane helix</keyword>
<dbReference type="InterPro" id="IPR003020">
    <property type="entry name" value="HCO3_transpt_euk"/>
</dbReference>
<dbReference type="GO" id="GO:0016323">
    <property type="term" value="C:basolateral plasma membrane"/>
    <property type="evidence" value="ECO:0007669"/>
    <property type="project" value="UniProtKB-SubCell"/>
</dbReference>
<dbReference type="SUPFAM" id="SSF55804">
    <property type="entry name" value="Phoshotransferase/anion transport protein"/>
    <property type="match status" value="1"/>
</dbReference>
<proteinExistence type="inferred from homology"/>
<keyword evidence="15" id="KW-0175">Coiled coil</keyword>
<dbReference type="FunFam" id="1.10.287.570:FF:000001">
    <property type="entry name" value="Anion exchange protein"/>
    <property type="match status" value="1"/>
</dbReference>
<feature type="transmembrane region" description="Helical" evidence="14">
    <location>
        <begin position="798"/>
        <end position="817"/>
    </location>
</feature>
<keyword evidence="13" id="KW-0739">Sodium transport</keyword>
<evidence type="ECO:0000256" key="1">
    <source>
        <dbReference type="ARBA" id="ARBA00004221"/>
    </source>
</evidence>
<evidence type="ECO:0000256" key="6">
    <source>
        <dbReference type="ARBA" id="ARBA00022692"/>
    </source>
</evidence>
<keyword evidence="20" id="KW-1185">Reference proteome</keyword>
<feature type="transmembrane region" description="Helical" evidence="14">
    <location>
        <begin position="540"/>
        <end position="562"/>
    </location>
</feature>
<evidence type="ECO:0000313" key="19">
    <source>
        <dbReference type="EMBL" id="GCB74758.1"/>
    </source>
</evidence>
<dbReference type="NCBIfam" id="TIGR00834">
    <property type="entry name" value="ae"/>
    <property type="match status" value="1"/>
</dbReference>
<evidence type="ECO:0000313" key="20">
    <source>
        <dbReference type="Proteomes" id="UP000288216"/>
    </source>
</evidence>
<dbReference type="GO" id="GO:0005452">
    <property type="term" value="F:solute:inorganic anion antiporter activity"/>
    <property type="evidence" value="ECO:0007669"/>
    <property type="project" value="InterPro"/>
</dbReference>
<evidence type="ECO:0000259" key="17">
    <source>
        <dbReference type="Pfam" id="PF00955"/>
    </source>
</evidence>
<dbReference type="GO" id="GO:0016324">
    <property type="term" value="C:apical plasma membrane"/>
    <property type="evidence" value="ECO:0007669"/>
    <property type="project" value="UniProtKB-SubCell"/>
</dbReference>
<evidence type="ECO:0000256" key="14">
    <source>
        <dbReference type="RuleBase" id="RU362035"/>
    </source>
</evidence>
<dbReference type="OMA" id="HGGATEW"/>
<dbReference type="OrthoDB" id="1735926at2759"/>
<keyword evidence="6 14" id="KW-0812">Transmembrane</keyword>
<evidence type="ECO:0000256" key="13">
    <source>
        <dbReference type="ARBA" id="ARBA00023201"/>
    </source>
</evidence>
<comment type="similarity">
    <text evidence="3 14">Belongs to the anion exchanger (TC 2.A.31) family.</text>
</comment>
<evidence type="ECO:0000259" key="18">
    <source>
        <dbReference type="Pfam" id="PF07565"/>
    </source>
</evidence>
<feature type="transmembrane region" description="Helical" evidence="14">
    <location>
        <begin position="582"/>
        <end position="607"/>
    </location>
</feature>
<dbReference type="InterPro" id="IPR013769">
    <property type="entry name" value="Band3_cytoplasmic_dom"/>
</dbReference>
<accession>A0A401PNS2</accession>
<evidence type="ECO:0000256" key="10">
    <source>
        <dbReference type="ARBA" id="ARBA00023136"/>
    </source>
</evidence>
<feature type="non-terminal residue" evidence="19">
    <location>
        <position position="1"/>
    </location>
</feature>
<feature type="transmembrane region" description="Helical" evidence="14">
    <location>
        <begin position="838"/>
        <end position="862"/>
    </location>
</feature>
<dbReference type="Gene3D" id="1.10.287.570">
    <property type="entry name" value="Helical hairpin bin"/>
    <property type="match status" value="1"/>
</dbReference>
<evidence type="ECO:0000256" key="7">
    <source>
        <dbReference type="ARBA" id="ARBA00022989"/>
    </source>
</evidence>
<dbReference type="PRINTS" id="PR01231">
    <property type="entry name" value="HCO3TRNSPORT"/>
</dbReference>
<feature type="transmembrane region" description="Helical" evidence="14">
    <location>
        <begin position="924"/>
        <end position="943"/>
    </location>
</feature>
<dbReference type="AlphaFoldDB" id="A0A401PNS2"/>
<keyword evidence="5" id="KW-1003">Cell membrane</keyword>
<feature type="region of interest" description="Disordered" evidence="16">
    <location>
        <begin position="68"/>
        <end position="108"/>
    </location>
</feature>
<evidence type="ECO:0000256" key="8">
    <source>
        <dbReference type="ARBA" id="ARBA00023053"/>
    </source>
</evidence>
<evidence type="ECO:0000256" key="16">
    <source>
        <dbReference type="SAM" id="MobiDB-lite"/>
    </source>
</evidence>
<dbReference type="Gene3D" id="3.40.930.10">
    <property type="entry name" value="Mannitol-specific EII, Chain A"/>
    <property type="match status" value="1"/>
</dbReference>
<keyword evidence="9 14" id="KW-0406">Ion transport</keyword>
<dbReference type="GO" id="GO:0051453">
    <property type="term" value="P:regulation of intracellular pH"/>
    <property type="evidence" value="ECO:0007669"/>
    <property type="project" value="TreeGrafter"/>
</dbReference>
<feature type="transmembrane region" description="Helical" evidence="14">
    <location>
        <begin position="614"/>
        <end position="633"/>
    </location>
</feature>
<dbReference type="Pfam" id="PF00955">
    <property type="entry name" value="HCO3_cotransp"/>
    <property type="match status" value="1"/>
</dbReference>
<comment type="subcellular location">
    <subcellularLocation>
        <location evidence="1">Apical cell membrane</location>
    </subcellularLocation>
    <subcellularLocation>
        <location evidence="2">Basolateral cell membrane</location>
        <topology evidence="2">Multi-pass membrane protein</topology>
    </subcellularLocation>
    <subcellularLocation>
        <location evidence="14">Membrane</location>
        <topology evidence="14">Multi-pass membrane protein</topology>
    </subcellularLocation>
</comment>
<feature type="compositionally biased region" description="Basic residues" evidence="16">
    <location>
        <begin position="68"/>
        <end position="86"/>
    </location>
</feature>
<evidence type="ECO:0000256" key="2">
    <source>
        <dbReference type="ARBA" id="ARBA00004554"/>
    </source>
</evidence>
<name>A0A401PNS2_SCYTO</name>
<keyword evidence="4 14" id="KW-0813">Transport</keyword>
<feature type="coiled-coil region" evidence="15">
    <location>
        <begin position="1030"/>
        <end position="1057"/>
    </location>
</feature>
<evidence type="ECO:0000256" key="3">
    <source>
        <dbReference type="ARBA" id="ARBA00010993"/>
    </source>
</evidence>
<evidence type="ECO:0000256" key="5">
    <source>
        <dbReference type="ARBA" id="ARBA00022475"/>
    </source>
</evidence>
<evidence type="ECO:0000256" key="12">
    <source>
        <dbReference type="ARBA" id="ARBA00023180"/>
    </source>
</evidence>
<feature type="transmembrane region" description="Helical" evidence="14">
    <location>
        <begin position="712"/>
        <end position="730"/>
    </location>
</feature>
<dbReference type="FunFam" id="3.40.930.10:FF:000001">
    <property type="entry name" value="Anion exchange protein"/>
    <property type="match status" value="1"/>
</dbReference>
<feature type="domain" description="Band 3 cytoplasmic" evidence="18">
    <location>
        <begin position="125"/>
        <end position="419"/>
    </location>
</feature>
<feature type="compositionally biased region" description="Basic and acidic residues" evidence="16">
    <location>
        <begin position="87"/>
        <end position="100"/>
    </location>
</feature>